<protein>
    <submittedName>
        <fullName evidence="3">D-amino acid dehydrogenase small subunit</fullName>
        <ecNumber evidence="3">1.4.99.6</ecNumber>
    </submittedName>
</protein>
<dbReference type="InterPro" id="IPR036188">
    <property type="entry name" value="FAD/NAD-bd_sf"/>
</dbReference>
<dbReference type="InterPro" id="IPR006076">
    <property type="entry name" value="FAD-dep_OxRdtase"/>
</dbReference>
<dbReference type="OrthoDB" id="9805337at2"/>
<dbReference type="Gene3D" id="3.30.9.10">
    <property type="entry name" value="D-Amino Acid Oxidase, subunit A, domain 2"/>
    <property type="match status" value="1"/>
</dbReference>
<accession>A0A1C3JP61</accession>
<evidence type="ECO:0000313" key="6">
    <source>
        <dbReference type="Proteomes" id="UP000092871"/>
    </source>
</evidence>
<feature type="domain" description="FAD dependent oxidoreductase" evidence="2">
    <location>
        <begin position="4"/>
        <end position="391"/>
    </location>
</feature>
<dbReference type="RefSeq" id="WP_067032752.1">
    <property type="nucleotide sequence ID" value="NZ_FLRA01000005.1"/>
</dbReference>
<dbReference type="PANTHER" id="PTHR13847">
    <property type="entry name" value="SARCOSINE DEHYDROGENASE-RELATED"/>
    <property type="match status" value="1"/>
</dbReference>
<dbReference type="EMBL" id="FLRB01000015">
    <property type="protein sequence ID" value="SBT22172.1"/>
    <property type="molecule type" value="Genomic_DNA"/>
</dbReference>
<evidence type="ECO:0000313" key="4">
    <source>
        <dbReference type="EMBL" id="SBT22172.1"/>
    </source>
</evidence>
<dbReference type="SUPFAM" id="SSF51905">
    <property type="entry name" value="FAD/NAD(P)-binding domain"/>
    <property type="match status" value="1"/>
</dbReference>
<dbReference type="Pfam" id="PF01266">
    <property type="entry name" value="DAO"/>
    <property type="match status" value="1"/>
</dbReference>
<dbReference type="GO" id="GO:0016491">
    <property type="term" value="F:oxidoreductase activity"/>
    <property type="evidence" value="ECO:0007669"/>
    <property type="project" value="UniProtKB-KW"/>
</dbReference>
<dbReference type="Proteomes" id="UP000092871">
    <property type="component" value="Unassembled WGS sequence"/>
</dbReference>
<dbReference type="Gene3D" id="3.50.50.60">
    <property type="entry name" value="FAD/NAD(P)-binding domain"/>
    <property type="match status" value="2"/>
</dbReference>
<name>A0A1C3JP61_9GAMM</name>
<gene>
    <name evidence="3" type="primary">dadA_1</name>
    <name evidence="4" type="synonym">dadA_4</name>
    <name evidence="3" type="ORF">MGA5115_00963</name>
    <name evidence="4" type="ORF">MGA5116_02785</name>
</gene>
<evidence type="ECO:0000313" key="3">
    <source>
        <dbReference type="EMBL" id="SBT16877.1"/>
    </source>
</evidence>
<evidence type="ECO:0000256" key="1">
    <source>
        <dbReference type="ARBA" id="ARBA00023002"/>
    </source>
</evidence>
<proteinExistence type="predicted"/>
<keyword evidence="5" id="KW-1185">Reference proteome</keyword>
<dbReference type="GO" id="GO:0005737">
    <property type="term" value="C:cytoplasm"/>
    <property type="evidence" value="ECO:0007669"/>
    <property type="project" value="TreeGrafter"/>
</dbReference>
<evidence type="ECO:0000259" key="2">
    <source>
        <dbReference type="Pfam" id="PF01266"/>
    </source>
</evidence>
<dbReference type="EC" id="1.4.99.6" evidence="3"/>
<reference evidence="3 6" key="2">
    <citation type="submission" date="2016-06" db="EMBL/GenBank/DDBJ databases">
        <authorList>
            <person name="Kjaerup R.B."/>
            <person name="Dalgaard T.S."/>
            <person name="Juul-Madsen H.R."/>
        </authorList>
    </citation>
    <scope>NUCLEOTIDE SEQUENCE [LARGE SCALE GENOMIC DNA]</scope>
    <source>
        <strain evidence="3 6">CECT 5115</strain>
    </source>
</reference>
<evidence type="ECO:0000313" key="5">
    <source>
        <dbReference type="Proteomes" id="UP000092840"/>
    </source>
</evidence>
<dbReference type="AlphaFoldDB" id="A0A1C3JP61"/>
<organism evidence="3 6">
    <name type="scientific">Marinomonas gallaica</name>
    <dbReference type="NCBI Taxonomy" id="1806667"/>
    <lineage>
        <taxon>Bacteria</taxon>
        <taxon>Pseudomonadati</taxon>
        <taxon>Pseudomonadota</taxon>
        <taxon>Gammaproteobacteria</taxon>
        <taxon>Oceanospirillales</taxon>
        <taxon>Oceanospirillaceae</taxon>
        <taxon>Marinomonas</taxon>
    </lineage>
</organism>
<keyword evidence="1 3" id="KW-0560">Oxidoreductase</keyword>
<reference evidence="4 5" key="1">
    <citation type="submission" date="2016-06" db="EMBL/GenBank/DDBJ databases">
        <authorList>
            <person name="Rodrigo-Torres L."/>
            <person name="Arahal D.R."/>
        </authorList>
    </citation>
    <scope>NUCLEOTIDE SEQUENCE [LARGE SCALE GENOMIC DNA]</scope>
    <source>
        <strain evidence="4 5">CECT 5116</strain>
    </source>
</reference>
<dbReference type="PANTHER" id="PTHR13847:SF289">
    <property type="entry name" value="GLYCINE OXIDASE"/>
    <property type="match status" value="1"/>
</dbReference>
<dbReference type="EMBL" id="FLRA01000005">
    <property type="protein sequence ID" value="SBT16877.1"/>
    <property type="molecule type" value="Genomic_DNA"/>
</dbReference>
<sequence>MAEITVLGAGMVGVSSALALQEQGHHVTLVDKVSPGLETSYGNAGIIQSEAAEPYALPQDIATLWRFAIGQTNDVTWKLIPTIKMAPALWRYFRNSAPKNHSAISAVYAQLASQSTRDHDFWVRSSGADAMVRRTGLAMLYRDERRFQEAVQKAQFLDQLYGVSSRVVNGVDYQAEEPALKQAPIGAVHWLQSWSCSDPGGLTAAYAELFIQRGGTLVQGDANSLQQRASGWHLKSEKGDIHSEHVVVALGPWSPQLLKRFGYDIPMVYKRGYHGHYKVQVPLNRPFLDVENGVLASPMSRGIRVTTGAALVGLNDPAEPIQLERGVTSLRTLLTMGDRVRESQWFGTRPCMPDMLPVVGAAPNHTGMWFHFGHGHQGFTQGPTTAKLLAQSIAGESSELLSALAPEHRF</sequence>
<dbReference type="Proteomes" id="UP000092840">
    <property type="component" value="Unassembled WGS sequence"/>
</dbReference>